<keyword evidence="1" id="KW-0472">Membrane</keyword>
<comment type="caution">
    <text evidence="2">The sequence shown here is derived from an EMBL/GenBank/DDBJ whole genome shotgun (WGS) entry which is preliminary data.</text>
</comment>
<feature type="transmembrane region" description="Helical" evidence="1">
    <location>
        <begin position="6"/>
        <end position="24"/>
    </location>
</feature>
<keyword evidence="1" id="KW-0812">Transmembrane</keyword>
<name>A0ABS2Z9U1_9BACL</name>
<accession>A0ABS2Z9U1</accession>
<organism evidence="2 3">
    <name type="scientific">Fictibacillus barbaricus</name>
    <dbReference type="NCBI Taxonomy" id="182136"/>
    <lineage>
        <taxon>Bacteria</taxon>
        <taxon>Bacillati</taxon>
        <taxon>Bacillota</taxon>
        <taxon>Bacilli</taxon>
        <taxon>Bacillales</taxon>
        <taxon>Fictibacillaceae</taxon>
        <taxon>Fictibacillus</taxon>
    </lineage>
</organism>
<feature type="transmembrane region" description="Helical" evidence="1">
    <location>
        <begin position="55"/>
        <end position="73"/>
    </location>
</feature>
<evidence type="ECO:0000256" key="1">
    <source>
        <dbReference type="SAM" id="Phobius"/>
    </source>
</evidence>
<dbReference type="EMBL" id="JAFHKS010000042">
    <property type="protein sequence ID" value="MBN3544665.1"/>
    <property type="molecule type" value="Genomic_DNA"/>
</dbReference>
<sequence length="304" mass="34907">MQLETLLGLGISLIFIALLVFVYLKKAERDEKYIGWKLIGCFLLGTFTFRLETWVLPVGIAIFFIFILPKVRVNKQAKQLAAFIGAASFLSGILFSYSVEAYYEQIIHVKASTQNAFEMKFYEEYEKVKSALDPEGELAINNLELSFDKDGMIRQLNYEVYYYKYDRSMNAWIEMADGQYKIIPHVITEETDMMVNQNYISTPGIYFQALDLHGLKEMVPDGDMYYTSFTNSGELSLEDEKSTLWDIVKSGIQKHAVETVSKDEDAPIHSPYQISITSMKEDAGTNTYLGDQHRFFTISPELFN</sequence>
<dbReference type="RefSeq" id="WP_188403652.1">
    <property type="nucleotide sequence ID" value="NZ_BMCE01000002.1"/>
</dbReference>
<keyword evidence="1" id="KW-1133">Transmembrane helix</keyword>
<evidence type="ECO:0000313" key="3">
    <source>
        <dbReference type="Proteomes" id="UP001319060"/>
    </source>
</evidence>
<feature type="transmembrane region" description="Helical" evidence="1">
    <location>
        <begin position="80"/>
        <end position="99"/>
    </location>
</feature>
<proteinExistence type="predicted"/>
<reference evidence="2 3" key="1">
    <citation type="submission" date="2021-01" db="EMBL/GenBank/DDBJ databases">
        <title>Genome Sequencing of Type Strains.</title>
        <authorList>
            <person name="Lemaire J.F."/>
            <person name="Inderbitzin P."/>
            <person name="Collins S.B."/>
            <person name="Wespe N."/>
            <person name="Knight-Connoni V."/>
        </authorList>
    </citation>
    <scope>NUCLEOTIDE SEQUENCE [LARGE SCALE GENOMIC DNA]</scope>
    <source>
        <strain evidence="2 3">DSM 14730</strain>
    </source>
</reference>
<gene>
    <name evidence="2" type="ORF">JYA64_05135</name>
</gene>
<dbReference type="Proteomes" id="UP001319060">
    <property type="component" value="Unassembled WGS sequence"/>
</dbReference>
<keyword evidence="3" id="KW-1185">Reference proteome</keyword>
<evidence type="ECO:0000313" key="2">
    <source>
        <dbReference type="EMBL" id="MBN3544665.1"/>
    </source>
</evidence>
<protein>
    <submittedName>
        <fullName evidence="2">Uncharacterized protein</fullName>
    </submittedName>
</protein>